<organism evidence="3 4">
    <name type="scientific">Arthrobacter citreus</name>
    <dbReference type="NCBI Taxonomy" id="1670"/>
    <lineage>
        <taxon>Bacteria</taxon>
        <taxon>Bacillati</taxon>
        <taxon>Actinomycetota</taxon>
        <taxon>Actinomycetes</taxon>
        <taxon>Micrococcales</taxon>
        <taxon>Micrococcaceae</taxon>
        <taxon>Arthrobacter</taxon>
    </lineage>
</organism>
<dbReference type="Proteomes" id="UP001448858">
    <property type="component" value="Chromosome"/>
</dbReference>
<accession>A0ABZ2ZSX0</accession>
<dbReference type="EMBL" id="CP151657">
    <property type="protein sequence ID" value="WZP14890.1"/>
    <property type="molecule type" value="Genomic_DNA"/>
</dbReference>
<sequence>MDEDSSKTVLANRQGAADQKAADELAVAQAVEAQRIADENAAAAAAAVEAQRLADEQAAQAYIPPAPVPAAPAPAPVAPEPAPADVYYQNCDAVRAAGAAPIYAGQPGWQPKFDRDGDGVGCE</sequence>
<gene>
    <name evidence="3" type="ORF">AAE021_11920</name>
</gene>
<dbReference type="InterPro" id="IPR008613">
    <property type="entry name" value="Excalibur_Ca-bd_domain"/>
</dbReference>
<protein>
    <submittedName>
        <fullName evidence="3">Excalibur calcium-binding domain-containing protein</fullName>
    </submittedName>
</protein>
<feature type="region of interest" description="Disordered" evidence="1">
    <location>
        <begin position="1"/>
        <end position="21"/>
    </location>
</feature>
<evidence type="ECO:0000313" key="3">
    <source>
        <dbReference type="EMBL" id="WZP14890.1"/>
    </source>
</evidence>
<feature type="domain" description="Excalibur calcium-binding" evidence="2">
    <location>
        <begin position="87"/>
        <end position="123"/>
    </location>
</feature>
<dbReference type="RefSeq" id="WP_342022547.1">
    <property type="nucleotide sequence ID" value="NZ_CP151657.1"/>
</dbReference>
<dbReference type="SMART" id="SM00894">
    <property type="entry name" value="Excalibur"/>
    <property type="match status" value="1"/>
</dbReference>
<evidence type="ECO:0000313" key="4">
    <source>
        <dbReference type="Proteomes" id="UP001448858"/>
    </source>
</evidence>
<proteinExistence type="predicted"/>
<reference evidence="3 4" key="1">
    <citation type="submission" date="2024-04" db="EMBL/GenBank/DDBJ databases">
        <title>Arthrobacter sp. from Plains bison fecal sample.</title>
        <authorList>
            <person name="Ruzzini A."/>
        </authorList>
    </citation>
    <scope>NUCLEOTIDE SEQUENCE [LARGE SCALE GENOMIC DNA]</scope>
    <source>
        <strain evidence="3 4">EINP1</strain>
    </source>
</reference>
<dbReference type="Pfam" id="PF05901">
    <property type="entry name" value="Excalibur"/>
    <property type="match status" value="1"/>
</dbReference>
<keyword evidence="4" id="KW-1185">Reference proteome</keyword>
<name>A0ABZ2ZSX0_9MICC</name>
<evidence type="ECO:0000256" key="1">
    <source>
        <dbReference type="SAM" id="MobiDB-lite"/>
    </source>
</evidence>
<evidence type="ECO:0000259" key="2">
    <source>
        <dbReference type="SMART" id="SM00894"/>
    </source>
</evidence>